<dbReference type="PIRSF" id="PIRSF007580">
    <property type="entry name" value="UCP07580"/>
    <property type="match status" value="1"/>
</dbReference>
<evidence type="ECO:0000313" key="3">
    <source>
        <dbReference type="Proteomes" id="UP000715441"/>
    </source>
</evidence>
<dbReference type="RefSeq" id="WP_168516981.1">
    <property type="nucleotide sequence ID" value="NZ_JAAXLS010000010.1"/>
</dbReference>
<comment type="caution">
    <text evidence="2">The sequence shown here is derived from an EMBL/GenBank/DDBJ whole genome shotgun (WGS) entry which is preliminary data.</text>
</comment>
<evidence type="ECO:0000256" key="1">
    <source>
        <dbReference type="SAM" id="Phobius"/>
    </source>
</evidence>
<accession>A0ABX1J8T0</accession>
<keyword evidence="2" id="KW-0378">Hydrolase</keyword>
<dbReference type="Pfam" id="PF10118">
    <property type="entry name" value="Metal_hydrol"/>
    <property type="match status" value="1"/>
</dbReference>
<gene>
    <name evidence="2" type="ORF">HFP15_17660</name>
</gene>
<dbReference type="InterPro" id="IPR016516">
    <property type="entry name" value="UCP07580"/>
</dbReference>
<evidence type="ECO:0000313" key="2">
    <source>
        <dbReference type="EMBL" id="NKQ54712.1"/>
    </source>
</evidence>
<dbReference type="GO" id="GO:0016787">
    <property type="term" value="F:hydrolase activity"/>
    <property type="evidence" value="ECO:0007669"/>
    <property type="project" value="UniProtKB-KW"/>
</dbReference>
<reference evidence="2 3" key="1">
    <citation type="submission" date="2020-04" db="EMBL/GenBank/DDBJ databases">
        <title>Novel species.</title>
        <authorList>
            <person name="Teo W.F.A."/>
            <person name="Lipun K."/>
            <person name="Srisuk N."/>
            <person name="Duangmal K."/>
        </authorList>
    </citation>
    <scope>NUCLEOTIDE SEQUENCE [LARGE SCALE GENOMIC DNA]</scope>
    <source>
        <strain evidence="2 3">K13G38</strain>
    </source>
</reference>
<name>A0ABX1J8T0_9PSEU</name>
<dbReference type="PANTHER" id="PTHR39456">
    <property type="entry name" value="METAL-DEPENDENT HYDROLASE"/>
    <property type="match status" value="1"/>
</dbReference>
<keyword evidence="3" id="KW-1185">Reference proteome</keyword>
<keyword evidence="1" id="KW-1133">Transmembrane helix</keyword>
<keyword evidence="1" id="KW-0472">Membrane</keyword>
<dbReference type="PANTHER" id="PTHR39456:SF1">
    <property type="entry name" value="METAL-DEPENDENT HYDROLASE"/>
    <property type="match status" value="1"/>
</dbReference>
<dbReference type="EMBL" id="JAAXLS010000010">
    <property type="protein sequence ID" value="NKQ54712.1"/>
    <property type="molecule type" value="Genomic_DNA"/>
</dbReference>
<organism evidence="2 3">
    <name type="scientific">Amycolatopsis acididurans</name>
    <dbReference type="NCBI Taxonomy" id="2724524"/>
    <lineage>
        <taxon>Bacteria</taxon>
        <taxon>Bacillati</taxon>
        <taxon>Actinomycetota</taxon>
        <taxon>Actinomycetes</taxon>
        <taxon>Pseudonocardiales</taxon>
        <taxon>Pseudonocardiaceae</taxon>
        <taxon>Amycolatopsis</taxon>
    </lineage>
</organism>
<dbReference type="Proteomes" id="UP000715441">
    <property type="component" value="Unassembled WGS sequence"/>
</dbReference>
<sequence length="303" mass="33777">MFGIGKPVVDPRGARRYDDEAYAIAARDVHFSWENVPAHYIPGEPMATHVINVMHLVLPEGERAMSRALSEALPLITDPRLREEVTGFVGQEAVHASSHEGAREHLARLGLPVEQIARKMDWLVDKVLGYHGLAGKARHAWLCERLGLFAAMEHYTAVVGEWLLGADHLERMGMDPVMLDLVRWHGAEEVEHRNVAFDAFMHVDGGYARRVRTALIASFTLAVLFLSTAGYLYRGDSTMDKGGWWVRELLSATRRGVIPKATIFLTEIPKYLRPSFHPSQLGGMDKAVRYLAKSPAANHRAAA</sequence>
<proteinExistence type="predicted"/>
<feature type="transmembrane region" description="Helical" evidence="1">
    <location>
        <begin position="214"/>
        <end position="233"/>
    </location>
</feature>
<protein>
    <submittedName>
        <fullName evidence="2">Metal-dependent hydrolase</fullName>
    </submittedName>
</protein>
<keyword evidence="1" id="KW-0812">Transmembrane</keyword>